<keyword evidence="4" id="KW-1185">Reference proteome</keyword>
<dbReference type="InterPro" id="IPR036397">
    <property type="entry name" value="RNaseH_sf"/>
</dbReference>
<gene>
    <name evidence="3" type="ORF">EJ913_06475</name>
</gene>
<evidence type="ECO:0000313" key="4">
    <source>
        <dbReference type="Proteomes" id="UP000280346"/>
    </source>
</evidence>
<dbReference type="RefSeq" id="WP_126996003.1">
    <property type="nucleotide sequence ID" value="NZ_JBNPXW010000007.1"/>
</dbReference>
<evidence type="ECO:0000259" key="2">
    <source>
        <dbReference type="Pfam" id="PF13592"/>
    </source>
</evidence>
<dbReference type="Pfam" id="PF13358">
    <property type="entry name" value="DDE_3"/>
    <property type="match status" value="1"/>
</dbReference>
<organism evidence="3 4">
    <name type="scientific">Azospirillum doebereinerae</name>
    <dbReference type="NCBI Taxonomy" id="92933"/>
    <lineage>
        <taxon>Bacteria</taxon>
        <taxon>Pseudomonadati</taxon>
        <taxon>Pseudomonadota</taxon>
        <taxon>Alphaproteobacteria</taxon>
        <taxon>Rhodospirillales</taxon>
        <taxon>Azospirillaceae</taxon>
        <taxon>Azospirillum</taxon>
    </lineage>
</organism>
<dbReference type="EMBL" id="RZIJ01000004">
    <property type="protein sequence ID" value="RUQ74014.1"/>
    <property type="molecule type" value="Genomic_DNA"/>
</dbReference>
<dbReference type="OrthoDB" id="2375382at2"/>
<sequence>MAGLAITRLEFGSQELRRRAVRVNDPDVARRLLALALVLEGRSRADAAHSCGMDRQTLRDWVHRYNAQGVAGLSDRKAPGAKPKLSAAQEAEVASWVRAGPDLAEDGVVRWRRCDLARKIERQFGVILAERSVGGLLRRLGFRRLSVRPQHPQQDAEALEAHKKNFAALVAGAIPEAAKGKPLELWWQDEARVGQQGTLTRVWADKGSRPRAPRDQRYTWAYLFGAVCPNRGVAAALVLPKANTTAMNLHLAEISRQVVAGHHAVLILDGAGWHQPGDKLIVPENISLLHLPPYCPELNPVENIWQFLRQNHLSHRIFDSYDDIVHACCKAWNALVQETERIRSIASRPWAQVSI</sequence>
<dbReference type="Pfam" id="PF13592">
    <property type="entry name" value="HTH_33"/>
    <property type="match status" value="1"/>
</dbReference>
<dbReference type="NCBIfam" id="NF033545">
    <property type="entry name" value="transpos_IS630"/>
    <property type="match status" value="1"/>
</dbReference>
<dbReference type="Pfam" id="PF13551">
    <property type="entry name" value="HTH_29"/>
    <property type="match status" value="1"/>
</dbReference>
<evidence type="ECO:0000313" key="3">
    <source>
        <dbReference type="EMBL" id="RUQ74014.1"/>
    </source>
</evidence>
<dbReference type="InterPro" id="IPR025959">
    <property type="entry name" value="Winged_HTH_dom"/>
</dbReference>
<reference evidence="3 4" key="1">
    <citation type="submission" date="2018-12" db="EMBL/GenBank/DDBJ databases">
        <authorList>
            <person name="Yang Y."/>
        </authorList>
    </citation>
    <scope>NUCLEOTIDE SEQUENCE [LARGE SCALE GENOMIC DNA]</scope>
    <source>
        <strain evidence="3 4">GSF71</strain>
    </source>
</reference>
<dbReference type="InterPro" id="IPR038717">
    <property type="entry name" value="Tc1-like_DDE_dom"/>
</dbReference>
<feature type="domain" description="Winged helix-turn helix" evidence="2">
    <location>
        <begin position="108"/>
        <end position="165"/>
    </location>
</feature>
<feature type="domain" description="Tc1-like transposase DDE" evidence="1">
    <location>
        <begin position="185"/>
        <end position="324"/>
    </location>
</feature>
<name>A0A3S0V2H2_9PROT</name>
<comment type="caution">
    <text evidence="3">The sequence shown here is derived from an EMBL/GenBank/DDBJ whole genome shotgun (WGS) entry which is preliminary data.</text>
</comment>
<dbReference type="AlphaFoldDB" id="A0A3S0V2H2"/>
<proteinExistence type="predicted"/>
<dbReference type="InterPro" id="IPR009057">
    <property type="entry name" value="Homeodomain-like_sf"/>
</dbReference>
<dbReference type="SUPFAM" id="SSF46689">
    <property type="entry name" value="Homeodomain-like"/>
    <property type="match status" value="1"/>
</dbReference>
<evidence type="ECO:0000259" key="1">
    <source>
        <dbReference type="Pfam" id="PF13358"/>
    </source>
</evidence>
<dbReference type="GO" id="GO:0003676">
    <property type="term" value="F:nucleic acid binding"/>
    <property type="evidence" value="ECO:0007669"/>
    <property type="project" value="InterPro"/>
</dbReference>
<accession>A0A3S0V2H2</accession>
<dbReference type="Gene3D" id="3.30.420.10">
    <property type="entry name" value="Ribonuclease H-like superfamily/Ribonuclease H"/>
    <property type="match status" value="1"/>
</dbReference>
<dbReference type="Proteomes" id="UP000280346">
    <property type="component" value="Unassembled WGS sequence"/>
</dbReference>
<protein>
    <submittedName>
        <fullName evidence="3">IS630 family transposase</fullName>
    </submittedName>
</protein>
<dbReference type="InterPro" id="IPR047655">
    <property type="entry name" value="Transpos_IS630-like"/>
</dbReference>